<dbReference type="InterPro" id="IPR004381">
    <property type="entry name" value="Glycerate_kinase"/>
</dbReference>
<dbReference type="PIRSF" id="PIRSF006078">
    <property type="entry name" value="GlxK"/>
    <property type="match status" value="1"/>
</dbReference>
<protein>
    <submittedName>
        <fullName evidence="5">Glycerate kinase</fullName>
        <ecNumber evidence="5">2.7.1.165</ecNumber>
    </submittedName>
</protein>
<dbReference type="EC" id="2.7.1.165" evidence="5"/>
<evidence type="ECO:0000256" key="2">
    <source>
        <dbReference type="ARBA" id="ARBA00022679"/>
    </source>
</evidence>
<keyword evidence="2 4" id="KW-0808">Transferase</keyword>
<evidence type="ECO:0000313" key="5">
    <source>
        <dbReference type="EMBL" id="MDH6182140.1"/>
    </source>
</evidence>
<evidence type="ECO:0000256" key="4">
    <source>
        <dbReference type="PIRNR" id="PIRNR006078"/>
    </source>
</evidence>
<keyword evidence="3 4" id="KW-0418">Kinase</keyword>
<dbReference type="Pfam" id="PF02595">
    <property type="entry name" value="Gly_kinase"/>
    <property type="match status" value="1"/>
</dbReference>
<dbReference type="NCBIfam" id="TIGR00045">
    <property type="entry name" value="glycerate kinase"/>
    <property type="match status" value="1"/>
</dbReference>
<evidence type="ECO:0000313" key="6">
    <source>
        <dbReference type="Proteomes" id="UP001160142"/>
    </source>
</evidence>
<evidence type="ECO:0000256" key="3">
    <source>
        <dbReference type="ARBA" id="ARBA00022777"/>
    </source>
</evidence>
<comment type="similarity">
    <text evidence="1 4">Belongs to the glycerate kinase type-1 family.</text>
</comment>
<dbReference type="SUPFAM" id="SSF110738">
    <property type="entry name" value="Glycerate kinase I"/>
    <property type="match status" value="1"/>
</dbReference>
<comment type="caution">
    <text evidence="5">The sequence shown here is derived from an EMBL/GenBank/DDBJ whole genome shotgun (WGS) entry which is preliminary data.</text>
</comment>
<name>A0ABT6KQU1_9MICO</name>
<dbReference type="GO" id="GO:0043798">
    <property type="term" value="F:glycerate 2-kinase activity"/>
    <property type="evidence" value="ECO:0007669"/>
    <property type="project" value="UniProtKB-EC"/>
</dbReference>
<dbReference type="Proteomes" id="UP001160142">
    <property type="component" value="Unassembled WGS sequence"/>
</dbReference>
<dbReference type="RefSeq" id="WP_322134428.1">
    <property type="nucleotide sequence ID" value="NZ_CP085036.1"/>
</dbReference>
<accession>A0ABT6KQU1</accession>
<dbReference type="InterPro" id="IPR036129">
    <property type="entry name" value="Glycerate_kinase_sf"/>
</dbReference>
<dbReference type="PANTHER" id="PTHR21599">
    <property type="entry name" value="GLYCERATE KINASE"/>
    <property type="match status" value="1"/>
</dbReference>
<dbReference type="Gene3D" id="3.90.1510.10">
    <property type="entry name" value="Glycerate kinase, domain 2"/>
    <property type="match status" value="1"/>
</dbReference>
<dbReference type="Gene3D" id="3.40.50.10350">
    <property type="entry name" value="Glycerate kinase, domain 1"/>
    <property type="match status" value="1"/>
</dbReference>
<gene>
    <name evidence="5" type="ORF">M2152_002322</name>
</gene>
<sequence length="367" mass="36525">MKVVIAPDSFKGTLSAGEAAAAIAEGWRSIRAHDDLELLPQADGGEGTLDAIAASVPGSRLRDAGVVHGPDGRAVDGLWLELPGGTAVVELAQCSGISLMRDLDARGATTRGLGEVIARAISQSPTSLLIALGGSASTDGGSGALAALGLVLTDGNGRILRDGGGFLRDVAAIDRSGLVTLPPVTLLTDVRSPLLGPGGAARVFGPQKGASAQDVATLEQALARFADLLGGAPESPGMGAAGGTAYGFAAAYGARIVPGADYISAITGLDRAIVSSDLVITGEGRFDDQSMAGKVTGSIIAAARSAGVPAAVIAGAVEVEGPLWTASLSSFAGSPKEAMSAPARWLAHAGARAAESLAPTVSRRRRP</sequence>
<keyword evidence="6" id="KW-1185">Reference proteome</keyword>
<dbReference type="InterPro" id="IPR018197">
    <property type="entry name" value="Glycerate_kinase_RE-like"/>
</dbReference>
<proteinExistence type="inferred from homology"/>
<evidence type="ECO:0000256" key="1">
    <source>
        <dbReference type="ARBA" id="ARBA00006284"/>
    </source>
</evidence>
<dbReference type="EMBL" id="JARXVQ010000001">
    <property type="protein sequence ID" value="MDH6182140.1"/>
    <property type="molecule type" value="Genomic_DNA"/>
</dbReference>
<reference evidence="5 6" key="1">
    <citation type="submission" date="2023-04" db="EMBL/GenBank/DDBJ databases">
        <title>Genome Encyclopedia of Bacteria and Archaea VI: Functional Genomics of Type Strains.</title>
        <authorList>
            <person name="Whitman W."/>
        </authorList>
    </citation>
    <scope>NUCLEOTIDE SEQUENCE [LARGE SCALE GENOMIC DNA]</scope>
    <source>
        <strain evidence="5 6">SG_E_30_P1</strain>
    </source>
</reference>
<dbReference type="PANTHER" id="PTHR21599:SF0">
    <property type="entry name" value="GLYCERATE KINASE"/>
    <property type="match status" value="1"/>
</dbReference>
<organism evidence="5 6">
    <name type="scientific">Antiquaquibacter oligotrophicus</name>
    <dbReference type="NCBI Taxonomy" id="2880260"/>
    <lineage>
        <taxon>Bacteria</taxon>
        <taxon>Bacillati</taxon>
        <taxon>Actinomycetota</taxon>
        <taxon>Actinomycetes</taxon>
        <taxon>Micrococcales</taxon>
        <taxon>Microbacteriaceae</taxon>
        <taxon>Antiquaquibacter</taxon>
    </lineage>
</organism>
<dbReference type="InterPro" id="IPR018193">
    <property type="entry name" value="Glyc_kinase_flavodox-like_fold"/>
</dbReference>